<dbReference type="InterPro" id="IPR014729">
    <property type="entry name" value="Rossmann-like_a/b/a_fold"/>
</dbReference>
<dbReference type="AlphaFoldDB" id="A0A4U8YJK8"/>
<dbReference type="InterPro" id="IPR006016">
    <property type="entry name" value="UspA"/>
</dbReference>
<sequence length="156" mass="16708">MTFQTIACCTDFSKNADVAVRTAATLAKKFDAVLEVLHVVPPPVNPVVTDFDNPVFTSVTFDDSVDSNLVLQVEEKLQKHYASTIPGGVKVRYVVLDGHVSTEILNHLDESGCDLVVLGSYGLSGMGLVIFGSIAKRVAHKASCSVMIARPSEKDA</sequence>
<gene>
    <name evidence="3" type="ORF">MSL71_8670</name>
</gene>
<protein>
    <submittedName>
        <fullName evidence="3">Uspa</fullName>
    </submittedName>
</protein>
<organism evidence="3 4">
    <name type="scientific">Desulfoluna butyratoxydans</name>
    <dbReference type="NCBI Taxonomy" id="231438"/>
    <lineage>
        <taxon>Bacteria</taxon>
        <taxon>Pseudomonadati</taxon>
        <taxon>Thermodesulfobacteriota</taxon>
        <taxon>Desulfobacteria</taxon>
        <taxon>Desulfobacterales</taxon>
        <taxon>Desulfolunaceae</taxon>
        <taxon>Desulfoluna</taxon>
    </lineage>
</organism>
<evidence type="ECO:0000256" key="1">
    <source>
        <dbReference type="ARBA" id="ARBA00008791"/>
    </source>
</evidence>
<evidence type="ECO:0000259" key="2">
    <source>
        <dbReference type="Pfam" id="PF00582"/>
    </source>
</evidence>
<dbReference type="SUPFAM" id="SSF52402">
    <property type="entry name" value="Adenine nucleotide alpha hydrolases-like"/>
    <property type="match status" value="1"/>
</dbReference>
<keyword evidence="4" id="KW-1185">Reference proteome</keyword>
<comment type="similarity">
    <text evidence="1">Belongs to the universal stress protein A family.</text>
</comment>
<dbReference type="Proteomes" id="UP000507962">
    <property type="component" value="Unassembled WGS sequence"/>
</dbReference>
<evidence type="ECO:0000313" key="4">
    <source>
        <dbReference type="Proteomes" id="UP000507962"/>
    </source>
</evidence>
<dbReference type="Gene3D" id="3.40.50.620">
    <property type="entry name" value="HUPs"/>
    <property type="match status" value="1"/>
</dbReference>
<name>A0A4U8YJK8_9BACT</name>
<dbReference type="CDD" id="cd00293">
    <property type="entry name" value="USP-like"/>
    <property type="match status" value="1"/>
</dbReference>
<dbReference type="Pfam" id="PF00582">
    <property type="entry name" value="Usp"/>
    <property type="match status" value="1"/>
</dbReference>
<accession>A0A4U8YJK8</accession>
<evidence type="ECO:0000313" key="3">
    <source>
        <dbReference type="EMBL" id="VFQ43239.1"/>
    </source>
</evidence>
<dbReference type="PANTHER" id="PTHR46268:SF6">
    <property type="entry name" value="UNIVERSAL STRESS PROTEIN UP12"/>
    <property type="match status" value="1"/>
</dbReference>
<dbReference type="InterPro" id="IPR006015">
    <property type="entry name" value="Universal_stress_UspA"/>
</dbReference>
<dbReference type="PRINTS" id="PR01438">
    <property type="entry name" value="UNVRSLSTRESS"/>
</dbReference>
<feature type="domain" description="UspA" evidence="2">
    <location>
        <begin position="3"/>
        <end position="150"/>
    </location>
</feature>
<proteinExistence type="inferred from homology"/>
<reference evidence="3 4" key="1">
    <citation type="submission" date="2019-03" db="EMBL/GenBank/DDBJ databases">
        <authorList>
            <person name="Nijsse B."/>
        </authorList>
    </citation>
    <scope>NUCLEOTIDE SEQUENCE [LARGE SCALE GENOMIC DNA]</scope>
    <source>
        <strain evidence="3">Desulfoluna butyratoxydans MSL71</strain>
    </source>
</reference>
<dbReference type="EMBL" id="CAADHO010000001">
    <property type="protein sequence ID" value="VFQ43239.1"/>
    <property type="molecule type" value="Genomic_DNA"/>
</dbReference>
<dbReference type="PANTHER" id="PTHR46268">
    <property type="entry name" value="STRESS RESPONSE PROTEIN NHAX"/>
    <property type="match status" value="1"/>
</dbReference>
<dbReference type="RefSeq" id="WP_180137414.1">
    <property type="nucleotide sequence ID" value="NZ_CAADHO010000001.1"/>
</dbReference>